<accession>A0A319EQ40</accession>
<keyword evidence="2" id="KW-1185">Reference proteome</keyword>
<evidence type="ECO:0000313" key="1">
    <source>
        <dbReference type="EMBL" id="PYI09715.1"/>
    </source>
</evidence>
<sequence>MHLASPRCVFPHHRNPFSRLPLPSFVCKGDKLRPFVTRVEQISIPSQRPSISPKFTPEDLSFHKIWPFIANTLASNNSTSWGLPIFRTTYGNDDLWKLYLETLYRGSYRSLQRFGKESTLFPHFYCPVIEDPSLEGASKNAIRETFAKWVTDTSEERDGRGALKMRQKQAPPYIACLMANAYCLERFAEARDEEQRDEAPIIVYKGWHRPEWTDGEIHKEIDEYQDPEDIYVPDESELIFFEEIDGSRAPVLGWMFAEISAIPDLYNDLATNASYDAFYRAYARRPRVFADQEDDVWKVYGVKSIVFGPTHSGPAES</sequence>
<name>A0A319EQ40_ASPSB</name>
<reference evidence="1 2" key="1">
    <citation type="submission" date="2018-02" db="EMBL/GenBank/DDBJ databases">
        <title>The genomes of Aspergillus section Nigri reveals drivers in fungal speciation.</title>
        <authorList>
            <consortium name="DOE Joint Genome Institute"/>
            <person name="Vesth T.C."/>
            <person name="Nybo J."/>
            <person name="Theobald S."/>
            <person name="Brandl J."/>
            <person name="Frisvad J.C."/>
            <person name="Nielsen K.F."/>
            <person name="Lyhne E.K."/>
            <person name="Kogle M.E."/>
            <person name="Kuo A."/>
            <person name="Riley R."/>
            <person name="Clum A."/>
            <person name="Nolan M."/>
            <person name="Lipzen A."/>
            <person name="Salamov A."/>
            <person name="Henrissat B."/>
            <person name="Wiebenga A."/>
            <person name="De vries R.P."/>
            <person name="Grigoriev I.V."/>
            <person name="Mortensen U.H."/>
            <person name="Andersen M.R."/>
            <person name="Baker S.E."/>
        </authorList>
    </citation>
    <scope>NUCLEOTIDE SEQUENCE [LARGE SCALE GENOMIC DNA]</scope>
    <source>
        <strain evidence="1 2">CBS 121057</strain>
    </source>
</reference>
<dbReference type="VEuPathDB" id="FungiDB:BO78DRAFT_415274"/>
<dbReference type="OrthoDB" id="4424523at2759"/>
<proteinExistence type="predicted"/>
<dbReference type="Proteomes" id="UP000248423">
    <property type="component" value="Unassembled WGS sequence"/>
</dbReference>
<gene>
    <name evidence="1" type="ORF">BO78DRAFT_415274</name>
</gene>
<dbReference type="EMBL" id="KZ826325">
    <property type="protein sequence ID" value="PYI09715.1"/>
    <property type="molecule type" value="Genomic_DNA"/>
</dbReference>
<evidence type="ECO:0000313" key="2">
    <source>
        <dbReference type="Proteomes" id="UP000248423"/>
    </source>
</evidence>
<dbReference type="AlphaFoldDB" id="A0A319EQ40"/>
<dbReference type="STRING" id="1448318.A0A319EQ40"/>
<organism evidence="1 2">
    <name type="scientific">Aspergillus sclerotiicarbonarius (strain CBS 121057 / IBT 28362)</name>
    <dbReference type="NCBI Taxonomy" id="1448318"/>
    <lineage>
        <taxon>Eukaryota</taxon>
        <taxon>Fungi</taxon>
        <taxon>Dikarya</taxon>
        <taxon>Ascomycota</taxon>
        <taxon>Pezizomycotina</taxon>
        <taxon>Eurotiomycetes</taxon>
        <taxon>Eurotiomycetidae</taxon>
        <taxon>Eurotiales</taxon>
        <taxon>Aspergillaceae</taxon>
        <taxon>Aspergillus</taxon>
        <taxon>Aspergillus subgen. Circumdati</taxon>
    </lineage>
</organism>
<protein>
    <submittedName>
        <fullName evidence="1">Uncharacterized protein</fullName>
    </submittedName>
</protein>